<dbReference type="PRINTS" id="PR00081">
    <property type="entry name" value="GDHRDH"/>
</dbReference>
<dbReference type="PRINTS" id="PR00080">
    <property type="entry name" value="SDRFAMILY"/>
</dbReference>
<proteinExistence type="inferred from homology"/>
<evidence type="ECO:0000313" key="3">
    <source>
        <dbReference type="EMBL" id="SNR27264.1"/>
    </source>
</evidence>
<dbReference type="InterPro" id="IPR020904">
    <property type="entry name" value="Sc_DH/Rdtase_CS"/>
</dbReference>
<dbReference type="GO" id="GO:0016616">
    <property type="term" value="F:oxidoreductase activity, acting on the CH-OH group of donors, NAD or NADP as acceptor"/>
    <property type="evidence" value="ECO:0007669"/>
    <property type="project" value="TreeGrafter"/>
</dbReference>
<dbReference type="InterPro" id="IPR002347">
    <property type="entry name" value="SDR_fam"/>
</dbReference>
<gene>
    <name evidence="3" type="ORF">SAMN06265370_101354</name>
</gene>
<organism evidence="3 4">
    <name type="scientific">Puniceibacterium sediminis</name>
    <dbReference type="NCBI Taxonomy" id="1608407"/>
    <lineage>
        <taxon>Bacteria</taxon>
        <taxon>Pseudomonadati</taxon>
        <taxon>Pseudomonadota</taxon>
        <taxon>Alphaproteobacteria</taxon>
        <taxon>Rhodobacterales</taxon>
        <taxon>Paracoccaceae</taxon>
        <taxon>Puniceibacterium</taxon>
    </lineage>
</organism>
<protein>
    <submittedName>
        <fullName evidence="3">NAD(P)-dependent dehydrogenase, short-chain alcohol dehydrogenase family</fullName>
    </submittedName>
</protein>
<dbReference type="PANTHER" id="PTHR42760">
    <property type="entry name" value="SHORT-CHAIN DEHYDROGENASES/REDUCTASES FAMILY MEMBER"/>
    <property type="match status" value="1"/>
</dbReference>
<dbReference type="InterPro" id="IPR036291">
    <property type="entry name" value="NAD(P)-bd_dom_sf"/>
</dbReference>
<dbReference type="Proteomes" id="UP000198417">
    <property type="component" value="Unassembled WGS sequence"/>
</dbReference>
<dbReference type="Pfam" id="PF13561">
    <property type="entry name" value="adh_short_C2"/>
    <property type="match status" value="1"/>
</dbReference>
<accession>A0A238UZR0</accession>
<evidence type="ECO:0000256" key="2">
    <source>
        <dbReference type="ARBA" id="ARBA00023002"/>
    </source>
</evidence>
<dbReference type="CDD" id="cd05233">
    <property type="entry name" value="SDR_c"/>
    <property type="match status" value="1"/>
</dbReference>
<keyword evidence="2" id="KW-0560">Oxidoreductase</keyword>
<dbReference type="NCBIfam" id="NF009466">
    <property type="entry name" value="PRK12826.1-2"/>
    <property type="match status" value="1"/>
</dbReference>
<comment type="similarity">
    <text evidence="1">Belongs to the short-chain dehydrogenases/reductases (SDR) family.</text>
</comment>
<evidence type="ECO:0000313" key="4">
    <source>
        <dbReference type="Proteomes" id="UP000198417"/>
    </source>
</evidence>
<evidence type="ECO:0000256" key="1">
    <source>
        <dbReference type="ARBA" id="ARBA00006484"/>
    </source>
</evidence>
<dbReference type="PANTHER" id="PTHR42760:SF133">
    <property type="entry name" value="3-OXOACYL-[ACYL-CARRIER-PROTEIN] REDUCTASE"/>
    <property type="match status" value="1"/>
</dbReference>
<dbReference type="PROSITE" id="PS00061">
    <property type="entry name" value="ADH_SHORT"/>
    <property type="match status" value="1"/>
</dbReference>
<dbReference type="Gene3D" id="3.40.50.720">
    <property type="entry name" value="NAD(P)-binding Rossmann-like Domain"/>
    <property type="match status" value="1"/>
</dbReference>
<dbReference type="FunFam" id="3.40.50.720:FF:000084">
    <property type="entry name" value="Short-chain dehydrogenase reductase"/>
    <property type="match status" value="1"/>
</dbReference>
<dbReference type="OrthoDB" id="9804774at2"/>
<name>A0A238UZR0_9RHOB</name>
<dbReference type="EMBL" id="FZNN01000001">
    <property type="protein sequence ID" value="SNR27264.1"/>
    <property type="molecule type" value="Genomic_DNA"/>
</dbReference>
<dbReference type="AlphaFoldDB" id="A0A238UZR0"/>
<dbReference type="RefSeq" id="WP_089268783.1">
    <property type="nucleotide sequence ID" value="NZ_FZNN01000001.1"/>
</dbReference>
<sequence length="253" mass="26104">MRRVLITGGGAGLGRAMAEAFVAAGDQVALCDADAGAVAAAAKAMPGQIIAHVDVTDEDGMIAFLDRVEAEWGGVDVVCANAGTGGPVGRIEDLDYAAWKACLDVNLCGTFLTCRWAARVMRAQGAGLIVITSSTAGLFGYPLRSPYATAKWGLVGLTKTLAMELGPAGVRVNAICPGAVTGDRMDHVVAMESAASGLSPEDVRAQYVQGVSLRSWVSPEDVADTILYLASPQARMISGQILAIDGHTETLVP</sequence>
<dbReference type="SUPFAM" id="SSF51735">
    <property type="entry name" value="NAD(P)-binding Rossmann-fold domains"/>
    <property type="match status" value="1"/>
</dbReference>
<reference evidence="3 4" key="1">
    <citation type="submission" date="2017-06" db="EMBL/GenBank/DDBJ databases">
        <authorList>
            <person name="Kim H.J."/>
            <person name="Triplett B.A."/>
        </authorList>
    </citation>
    <scope>NUCLEOTIDE SEQUENCE [LARGE SCALE GENOMIC DNA]</scope>
    <source>
        <strain evidence="3 4">DSM 29052</strain>
    </source>
</reference>
<keyword evidence="4" id="KW-1185">Reference proteome</keyword>